<keyword evidence="2" id="KW-1185">Reference proteome</keyword>
<organism evidence="1 2">
    <name type="scientific">Solanum tuberosum</name>
    <name type="common">Potato</name>
    <dbReference type="NCBI Taxonomy" id="4113"/>
    <lineage>
        <taxon>Eukaryota</taxon>
        <taxon>Viridiplantae</taxon>
        <taxon>Streptophyta</taxon>
        <taxon>Embryophyta</taxon>
        <taxon>Tracheophyta</taxon>
        <taxon>Spermatophyta</taxon>
        <taxon>Magnoliopsida</taxon>
        <taxon>eudicotyledons</taxon>
        <taxon>Gunneridae</taxon>
        <taxon>Pentapetalae</taxon>
        <taxon>asterids</taxon>
        <taxon>lamiids</taxon>
        <taxon>Solanales</taxon>
        <taxon>Solanaceae</taxon>
        <taxon>Solanoideae</taxon>
        <taxon>Solaneae</taxon>
        <taxon>Solanum</taxon>
    </lineage>
</organism>
<reference evidence="1 2" key="1">
    <citation type="journal article" date="2021" name="bioRxiv">
        <title>Chromosome-scale and haplotype-resolved genome assembly of a tetraploid potato cultivar.</title>
        <authorList>
            <person name="Sun H."/>
            <person name="Jiao W.-B."/>
            <person name="Krause K."/>
            <person name="Campoy J.A."/>
            <person name="Goel M."/>
            <person name="Folz-Donahue K."/>
            <person name="Kukat C."/>
            <person name="Huettel B."/>
            <person name="Schneeberger K."/>
        </authorList>
    </citation>
    <scope>NUCLEOTIDE SEQUENCE [LARGE SCALE GENOMIC DNA]</scope>
    <source>
        <strain evidence="1">SolTubOtavaFocal</strain>
        <tissue evidence="1">Leaves</tissue>
    </source>
</reference>
<comment type="caution">
    <text evidence="1">The sequence shown here is derived from an EMBL/GenBank/DDBJ whole genome shotgun (WGS) entry which is preliminary data.</text>
</comment>
<dbReference type="EMBL" id="JAIVGD010000028">
    <property type="protein sequence ID" value="KAH0739617.1"/>
    <property type="molecule type" value="Genomic_DNA"/>
</dbReference>
<dbReference type="Proteomes" id="UP000826656">
    <property type="component" value="Unassembled WGS sequence"/>
</dbReference>
<gene>
    <name evidence="1" type="ORF">KY290_038322</name>
</gene>
<protein>
    <submittedName>
        <fullName evidence="1">Uncharacterized protein</fullName>
    </submittedName>
</protein>
<accession>A0ABQ7TY34</accession>
<proteinExistence type="predicted"/>
<evidence type="ECO:0000313" key="2">
    <source>
        <dbReference type="Proteomes" id="UP000826656"/>
    </source>
</evidence>
<name>A0ABQ7TY34_SOLTU</name>
<sequence length="132" mass="15963">MKSTSLWDGFMRKHNKINLFNKIFLLREKTWKKWLISTRGLRCQIFKKCFVGKSYQCIQKTWLLLNTVAKKRTSRYYTEKYAEKFKLGTTIWKYAGSFLKDNNKVAAASGRHYCHLTPFVWRIRKCRRFVAY</sequence>
<evidence type="ECO:0000313" key="1">
    <source>
        <dbReference type="EMBL" id="KAH0739617.1"/>
    </source>
</evidence>